<dbReference type="AlphaFoldDB" id="A0A2B7YKQ5"/>
<accession>A0A2B7YKQ5</accession>
<organism evidence="1 2">
    <name type="scientific">Polytolypa hystricis (strain UAMH7299)</name>
    <dbReference type="NCBI Taxonomy" id="1447883"/>
    <lineage>
        <taxon>Eukaryota</taxon>
        <taxon>Fungi</taxon>
        <taxon>Dikarya</taxon>
        <taxon>Ascomycota</taxon>
        <taxon>Pezizomycotina</taxon>
        <taxon>Eurotiomycetes</taxon>
        <taxon>Eurotiomycetidae</taxon>
        <taxon>Onygenales</taxon>
        <taxon>Onygenales incertae sedis</taxon>
        <taxon>Polytolypa</taxon>
    </lineage>
</organism>
<protein>
    <submittedName>
        <fullName evidence="1">Uncharacterized protein</fullName>
    </submittedName>
</protein>
<evidence type="ECO:0000313" key="2">
    <source>
        <dbReference type="Proteomes" id="UP000224634"/>
    </source>
</evidence>
<comment type="caution">
    <text evidence="1">The sequence shown here is derived from an EMBL/GenBank/DDBJ whole genome shotgun (WGS) entry which is preliminary data.</text>
</comment>
<keyword evidence="2" id="KW-1185">Reference proteome</keyword>
<dbReference type="EMBL" id="PDNA01000032">
    <property type="protein sequence ID" value="PGH21649.1"/>
    <property type="molecule type" value="Genomic_DNA"/>
</dbReference>
<proteinExistence type="predicted"/>
<dbReference type="Proteomes" id="UP000224634">
    <property type="component" value="Unassembled WGS sequence"/>
</dbReference>
<reference evidence="1 2" key="1">
    <citation type="submission" date="2017-10" db="EMBL/GenBank/DDBJ databases">
        <title>Comparative genomics in systemic dimorphic fungi from Ajellomycetaceae.</title>
        <authorList>
            <person name="Munoz J.F."/>
            <person name="Mcewen J.G."/>
            <person name="Clay O.K."/>
            <person name="Cuomo C.A."/>
        </authorList>
    </citation>
    <scope>NUCLEOTIDE SEQUENCE [LARGE SCALE GENOMIC DNA]</scope>
    <source>
        <strain evidence="1 2">UAMH7299</strain>
    </source>
</reference>
<evidence type="ECO:0000313" key="1">
    <source>
        <dbReference type="EMBL" id="PGH21649.1"/>
    </source>
</evidence>
<sequence>MESIDLVASFFSDQSSLNSVSTEVDELYADRVIEEDQAQDKDDHTKVVLSSFLRFLPIEGKATLVEFIANNGDKHETLYALY</sequence>
<dbReference type="STRING" id="1447883.A0A2B7YKQ5"/>
<gene>
    <name evidence="1" type="ORF">AJ80_03082</name>
</gene>
<name>A0A2B7YKQ5_POLH7</name>